<proteinExistence type="inferred from homology"/>
<comment type="cofactor">
    <cofactor evidence="1">
        <name>pyridoxal 5'-phosphate</name>
        <dbReference type="ChEBI" id="CHEBI:597326"/>
    </cofactor>
</comment>
<evidence type="ECO:0000256" key="3">
    <source>
        <dbReference type="ARBA" id="ARBA00022576"/>
    </source>
</evidence>
<keyword evidence="5" id="KW-0663">Pyridoxal phosphate</keyword>
<evidence type="ECO:0000256" key="6">
    <source>
        <dbReference type="ARBA" id="ARBA00026106"/>
    </source>
</evidence>
<dbReference type="PANTHER" id="PTHR43488:SF2">
    <property type="entry name" value="GLUTAMATE-PYRUVATE AMINOTRANSFERASE ALAA"/>
    <property type="match status" value="1"/>
</dbReference>
<evidence type="ECO:0000313" key="9">
    <source>
        <dbReference type="Proteomes" id="UP000283077"/>
    </source>
</evidence>
<dbReference type="InterPro" id="IPR015421">
    <property type="entry name" value="PyrdxlP-dep_Trfase_major"/>
</dbReference>
<dbReference type="SUPFAM" id="SSF53383">
    <property type="entry name" value="PLP-dependent transferases"/>
    <property type="match status" value="1"/>
</dbReference>
<dbReference type="AlphaFoldDB" id="A0A437QBG7"/>
<gene>
    <name evidence="8" type="ORF">EOE67_19650</name>
</gene>
<dbReference type="OrthoDB" id="9803354at2"/>
<dbReference type="CDD" id="cd00609">
    <property type="entry name" value="AAT_like"/>
    <property type="match status" value="1"/>
</dbReference>
<keyword evidence="3 8" id="KW-0032">Aminotransferase</keyword>
<evidence type="ECO:0000256" key="4">
    <source>
        <dbReference type="ARBA" id="ARBA00022679"/>
    </source>
</evidence>
<protein>
    <recommendedName>
        <fullName evidence="6">alanine transaminase</fullName>
        <ecNumber evidence="6">2.6.1.2</ecNumber>
    </recommendedName>
</protein>
<dbReference type="InterPro" id="IPR015424">
    <property type="entry name" value="PyrdxlP-dep_Trfase"/>
</dbReference>
<dbReference type="Gene3D" id="3.40.640.10">
    <property type="entry name" value="Type I PLP-dependent aspartate aminotransferase-like (Major domain)"/>
    <property type="match status" value="1"/>
</dbReference>
<reference evidence="8 9" key="1">
    <citation type="submission" date="2019-01" db="EMBL/GenBank/DDBJ databases">
        <authorList>
            <person name="Chen W.-M."/>
        </authorList>
    </citation>
    <scope>NUCLEOTIDE SEQUENCE [LARGE SCALE GENOMIC DNA]</scope>
    <source>
        <strain evidence="8 9">KYPC3</strain>
    </source>
</reference>
<evidence type="ECO:0000313" key="8">
    <source>
        <dbReference type="EMBL" id="RVU31898.1"/>
    </source>
</evidence>
<comment type="caution">
    <text evidence="8">The sequence shown here is derived from an EMBL/GenBank/DDBJ whole genome shotgun (WGS) entry which is preliminary data.</text>
</comment>
<dbReference type="InterPro" id="IPR051926">
    <property type="entry name" value="Ala_Aminotransferase"/>
</dbReference>
<dbReference type="Gene3D" id="3.90.1150.10">
    <property type="entry name" value="Aspartate Aminotransferase, domain 1"/>
    <property type="match status" value="1"/>
</dbReference>
<dbReference type="EC" id="2.6.1.2" evidence="6"/>
<organism evidence="8 9">
    <name type="scientific">Rheinheimera riviphila</name>
    <dbReference type="NCBI Taxonomy" id="1834037"/>
    <lineage>
        <taxon>Bacteria</taxon>
        <taxon>Pseudomonadati</taxon>
        <taxon>Pseudomonadota</taxon>
        <taxon>Gammaproteobacteria</taxon>
        <taxon>Chromatiales</taxon>
        <taxon>Chromatiaceae</taxon>
        <taxon>Rheinheimera</taxon>
    </lineage>
</organism>
<sequence length="405" mass="45222">MKPIERSKKLDGVCYDIRGPVAREAKRMEEEGHRILKLNIGNPAPFGFEAPDEILKHVIHNLPTAQGYTDSQGIYPARVAVAQYYQQRGILGADADDVYIGNGVSELILMSLQALLDNGDEVLIPSPDYPLWTAAVNLAGGKAVHYRCDEQADWFPDTADIRSKITSRTKALVLINPNNPTGAVYNDAMLLDLLQIAREHGLVVLSDEIYDKILYDGTTHTATASLADDLVLLTFGGLSKNYRIAGFRVGWLFISGAKQAARHYIEGLNILASMRLCANVPCQHAVQTALGGYQSINELIIPGGRLYDQMDLAHRLVNNIEGLSCVRPKGAMYLFPKIDRKIFPIKDDELMVLDFLRQHKVLLVHGRAFNWPEPDHFRIVFLPHKEQLEQAISKLAQFLPGYRQL</sequence>
<keyword evidence="9" id="KW-1185">Reference proteome</keyword>
<dbReference type="EMBL" id="SACS01000036">
    <property type="protein sequence ID" value="RVU31898.1"/>
    <property type="molecule type" value="Genomic_DNA"/>
</dbReference>
<comment type="similarity">
    <text evidence="2">Belongs to the class-I pyridoxal-phosphate-dependent aminotransferase family.</text>
</comment>
<dbReference type="GO" id="GO:0004021">
    <property type="term" value="F:L-alanine:2-oxoglutarate aminotransferase activity"/>
    <property type="evidence" value="ECO:0007669"/>
    <property type="project" value="UniProtKB-EC"/>
</dbReference>
<dbReference type="InterPro" id="IPR015422">
    <property type="entry name" value="PyrdxlP-dep_Trfase_small"/>
</dbReference>
<evidence type="ECO:0000256" key="2">
    <source>
        <dbReference type="ARBA" id="ARBA00007441"/>
    </source>
</evidence>
<dbReference type="PANTHER" id="PTHR43488">
    <property type="entry name" value="GLUTAMATE-PYRUVATE AMINOTRANSFERASE ALAA"/>
    <property type="match status" value="1"/>
</dbReference>
<accession>A0A437QBG7</accession>
<dbReference type="RefSeq" id="WP_127701180.1">
    <property type="nucleotide sequence ID" value="NZ_SACS01000036.1"/>
</dbReference>
<feature type="domain" description="Aminotransferase class I/classII large" evidence="7">
    <location>
        <begin position="35"/>
        <end position="395"/>
    </location>
</feature>
<dbReference type="GO" id="GO:0030170">
    <property type="term" value="F:pyridoxal phosphate binding"/>
    <property type="evidence" value="ECO:0007669"/>
    <property type="project" value="InterPro"/>
</dbReference>
<keyword evidence="4 8" id="KW-0808">Transferase</keyword>
<dbReference type="Proteomes" id="UP000283077">
    <property type="component" value="Unassembled WGS sequence"/>
</dbReference>
<evidence type="ECO:0000256" key="5">
    <source>
        <dbReference type="ARBA" id="ARBA00022898"/>
    </source>
</evidence>
<dbReference type="InterPro" id="IPR004839">
    <property type="entry name" value="Aminotransferase_I/II_large"/>
</dbReference>
<name>A0A437QBG7_9GAMM</name>
<evidence type="ECO:0000256" key="1">
    <source>
        <dbReference type="ARBA" id="ARBA00001933"/>
    </source>
</evidence>
<dbReference type="Pfam" id="PF00155">
    <property type="entry name" value="Aminotran_1_2"/>
    <property type="match status" value="1"/>
</dbReference>
<evidence type="ECO:0000259" key="7">
    <source>
        <dbReference type="Pfam" id="PF00155"/>
    </source>
</evidence>